<dbReference type="Proteomes" id="UP000503018">
    <property type="component" value="Chromosome"/>
</dbReference>
<dbReference type="GO" id="GO:0016747">
    <property type="term" value="F:acyltransferase activity, transferring groups other than amino-acyl groups"/>
    <property type="evidence" value="ECO:0007669"/>
    <property type="project" value="InterPro"/>
</dbReference>
<evidence type="ECO:0000313" key="4">
    <source>
        <dbReference type="EMBL" id="QJQ33707.1"/>
    </source>
</evidence>
<dbReference type="InterPro" id="IPR000182">
    <property type="entry name" value="GNAT_dom"/>
</dbReference>
<protein>
    <submittedName>
        <fullName evidence="4">GNAT family N-acetyltransferase</fullName>
    </submittedName>
</protein>
<dbReference type="EMBL" id="CP053015">
    <property type="protein sequence ID" value="QJQ33707.1"/>
    <property type="molecule type" value="Genomic_DNA"/>
</dbReference>
<dbReference type="CDD" id="cd04301">
    <property type="entry name" value="NAT_SF"/>
    <property type="match status" value="1"/>
</dbReference>
<evidence type="ECO:0000313" key="5">
    <source>
        <dbReference type="Proteomes" id="UP000503018"/>
    </source>
</evidence>
<evidence type="ECO:0000259" key="3">
    <source>
        <dbReference type="PROSITE" id="PS51186"/>
    </source>
</evidence>
<evidence type="ECO:0000256" key="1">
    <source>
        <dbReference type="ARBA" id="ARBA00022679"/>
    </source>
</evidence>
<organism evidence="4 5">
    <name type="scientific">Sphingomonas lacunae</name>
    <dbReference type="NCBI Taxonomy" id="2698828"/>
    <lineage>
        <taxon>Bacteria</taxon>
        <taxon>Pseudomonadati</taxon>
        <taxon>Pseudomonadota</taxon>
        <taxon>Alphaproteobacteria</taxon>
        <taxon>Sphingomonadales</taxon>
        <taxon>Sphingomonadaceae</taxon>
        <taxon>Sphingomonas</taxon>
    </lineage>
</organism>
<dbReference type="PROSITE" id="PS51186">
    <property type="entry name" value="GNAT"/>
    <property type="match status" value="1"/>
</dbReference>
<keyword evidence="2" id="KW-0012">Acyltransferase</keyword>
<accession>A0A6M4AX71</accession>
<proteinExistence type="predicted"/>
<keyword evidence="1 4" id="KW-0808">Transferase</keyword>
<gene>
    <name evidence="4" type="ORF">GV829_10015</name>
</gene>
<evidence type="ECO:0000256" key="2">
    <source>
        <dbReference type="ARBA" id="ARBA00023315"/>
    </source>
</evidence>
<dbReference type="AlphaFoldDB" id="A0A6M4AX71"/>
<dbReference type="KEGG" id="slan:GV829_10015"/>
<dbReference type="SUPFAM" id="SSF55729">
    <property type="entry name" value="Acyl-CoA N-acyltransferases (Nat)"/>
    <property type="match status" value="1"/>
</dbReference>
<keyword evidence="5" id="KW-1185">Reference proteome</keyword>
<dbReference type="InterPro" id="IPR050680">
    <property type="entry name" value="YpeA/RimI_acetyltransf"/>
</dbReference>
<feature type="domain" description="N-acetyltransferase" evidence="3">
    <location>
        <begin position="1"/>
        <end position="147"/>
    </location>
</feature>
<dbReference type="Pfam" id="PF13508">
    <property type="entry name" value="Acetyltransf_7"/>
    <property type="match status" value="1"/>
</dbReference>
<dbReference type="InterPro" id="IPR016181">
    <property type="entry name" value="Acyl_CoA_acyltransferase"/>
</dbReference>
<sequence length="149" mass="16435">MDRLAAVDEIMAAAFDPRYGEAWNSAQVLATLAMPGYQLRGAYLGDGAGQLAGFAIFRIIAGESELLLLAVHPRWRRSGVATALMNDWLSICSGELVTMACLEMREDNPARDLYRAFGFVEVALRKSYYRGNDGTMRNAVTMNKMVTAF</sequence>
<name>A0A6M4AX71_9SPHN</name>
<dbReference type="PANTHER" id="PTHR43420:SF12">
    <property type="entry name" value="N-ACETYLTRANSFERASE DOMAIN-CONTAINING PROTEIN"/>
    <property type="match status" value="1"/>
</dbReference>
<dbReference type="PANTHER" id="PTHR43420">
    <property type="entry name" value="ACETYLTRANSFERASE"/>
    <property type="match status" value="1"/>
</dbReference>
<dbReference type="Gene3D" id="3.40.630.30">
    <property type="match status" value="1"/>
</dbReference>
<reference evidence="4 5" key="1">
    <citation type="submission" date="2020-01" db="EMBL/GenBank/DDBJ databases">
        <title>Sphingomonas sp. strain CSW-10.</title>
        <authorList>
            <person name="Chen W.-M."/>
        </authorList>
    </citation>
    <scope>NUCLEOTIDE SEQUENCE [LARGE SCALE GENOMIC DNA]</scope>
    <source>
        <strain evidence="4 5">CSW-10</strain>
    </source>
</reference>